<keyword evidence="3" id="KW-0804">Transcription</keyword>
<sequence>MMSPLHEAAADRPFAGVAVPVTVDDHERCPATALLRRIGDKWSPVLLSLLAERSHGFNELDRSVEGLSRRMLVRTLRSLEREGLISRTLHDETPPRAEYALTDLGRSLRELLVTMGQWAVAHEAELLTARARYDAAHV</sequence>
<reference evidence="5 6" key="1">
    <citation type="journal article" date="2010" name="Mol. Plant Microbe Interact.">
        <title>Streptomyces scabies 87-22 contains a coronafacic acid-like biosynthetic cluster that contributes to plant-microbe interactions.</title>
        <authorList>
            <person name="Bignell D.R."/>
            <person name="Seipke R.F."/>
            <person name="Huguet-Tapia J.C."/>
            <person name="Chambers A.H."/>
            <person name="Parry R.J."/>
            <person name="Loria R."/>
        </authorList>
    </citation>
    <scope>NUCLEOTIDE SEQUENCE [LARGE SCALE GENOMIC DNA]</scope>
    <source>
        <strain evidence="5 6">87.22</strain>
    </source>
</reference>
<evidence type="ECO:0000313" key="5">
    <source>
        <dbReference type="EMBL" id="CBG67634.1"/>
    </source>
</evidence>
<proteinExistence type="predicted"/>
<dbReference type="InterPro" id="IPR002577">
    <property type="entry name" value="HTH_HxlR"/>
</dbReference>
<evidence type="ECO:0000259" key="4">
    <source>
        <dbReference type="PROSITE" id="PS51118"/>
    </source>
</evidence>
<dbReference type="AlphaFoldDB" id="C9YSV9"/>
<keyword evidence="2 5" id="KW-0238">DNA-binding</keyword>
<evidence type="ECO:0000313" key="6">
    <source>
        <dbReference type="Proteomes" id="UP000001444"/>
    </source>
</evidence>
<dbReference type="GO" id="GO:0003677">
    <property type="term" value="F:DNA binding"/>
    <property type="evidence" value="ECO:0007669"/>
    <property type="project" value="UniProtKB-KW"/>
</dbReference>
<evidence type="ECO:0000256" key="2">
    <source>
        <dbReference type="ARBA" id="ARBA00023125"/>
    </source>
</evidence>
<dbReference type="InterPro" id="IPR036390">
    <property type="entry name" value="WH_DNA-bd_sf"/>
</dbReference>
<keyword evidence="6" id="KW-1185">Reference proteome</keyword>
<accession>C9YSV9</accession>
<evidence type="ECO:0000256" key="3">
    <source>
        <dbReference type="ARBA" id="ARBA00023163"/>
    </source>
</evidence>
<dbReference type="STRING" id="680198.SCAB_4301"/>
<dbReference type="PANTHER" id="PTHR33204:SF39">
    <property type="entry name" value="TRANSCRIPTIONAL REGULATORY PROTEIN"/>
    <property type="match status" value="1"/>
</dbReference>
<dbReference type="Pfam" id="PF01638">
    <property type="entry name" value="HxlR"/>
    <property type="match status" value="1"/>
</dbReference>
<dbReference type="SUPFAM" id="SSF46785">
    <property type="entry name" value="Winged helix' DNA-binding domain"/>
    <property type="match status" value="1"/>
</dbReference>
<evidence type="ECO:0000256" key="1">
    <source>
        <dbReference type="ARBA" id="ARBA00023015"/>
    </source>
</evidence>
<organism evidence="5 6">
    <name type="scientific">Streptomyces scabiei (strain 87.22)</name>
    <dbReference type="NCBI Taxonomy" id="680198"/>
    <lineage>
        <taxon>Bacteria</taxon>
        <taxon>Bacillati</taxon>
        <taxon>Actinomycetota</taxon>
        <taxon>Actinomycetes</taxon>
        <taxon>Kitasatosporales</taxon>
        <taxon>Streptomycetaceae</taxon>
        <taxon>Streptomyces</taxon>
    </lineage>
</organism>
<dbReference type="Proteomes" id="UP000001444">
    <property type="component" value="Chromosome"/>
</dbReference>
<protein>
    <submittedName>
        <fullName evidence="5">Putative DNA-binding protein</fullName>
    </submittedName>
</protein>
<dbReference type="InterPro" id="IPR036388">
    <property type="entry name" value="WH-like_DNA-bd_sf"/>
</dbReference>
<dbReference type="Gene3D" id="1.10.10.10">
    <property type="entry name" value="Winged helix-like DNA-binding domain superfamily/Winged helix DNA-binding domain"/>
    <property type="match status" value="1"/>
</dbReference>
<feature type="domain" description="HTH hxlR-type" evidence="4">
    <location>
        <begin position="29"/>
        <end position="127"/>
    </location>
</feature>
<dbReference type="PANTHER" id="PTHR33204">
    <property type="entry name" value="TRANSCRIPTIONAL REGULATOR, MARR FAMILY"/>
    <property type="match status" value="1"/>
</dbReference>
<gene>
    <name evidence="5" type="ordered locus">SCAB_4301</name>
</gene>
<dbReference type="eggNOG" id="COG1733">
    <property type="taxonomic scope" value="Bacteria"/>
</dbReference>
<dbReference type="PROSITE" id="PS51118">
    <property type="entry name" value="HTH_HXLR"/>
    <property type="match status" value="1"/>
</dbReference>
<dbReference type="KEGG" id="scb:SCAB_4301"/>
<name>C9YSV9_STRSW</name>
<dbReference type="HOGENOM" id="CLU_111585_2_1_11"/>
<keyword evidence="1" id="KW-0805">Transcription regulation</keyword>
<dbReference type="EMBL" id="FN554889">
    <property type="protein sequence ID" value="CBG67634.1"/>
    <property type="molecule type" value="Genomic_DNA"/>
</dbReference>